<organism evidence="1 2">
    <name type="scientific">Helianthus annuus</name>
    <name type="common">Common sunflower</name>
    <dbReference type="NCBI Taxonomy" id="4232"/>
    <lineage>
        <taxon>Eukaryota</taxon>
        <taxon>Viridiplantae</taxon>
        <taxon>Streptophyta</taxon>
        <taxon>Embryophyta</taxon>
        <taxon>Tracheophyta</taxon>
        <taxon>Spermatophyta</taxon>
        <taxon>Magnoliopsida</taxon>
        <taxon>eudicotyledons</taxon>
        <taxon>Gunneridae</taxon>
        <taxon>Pentapetalae</taxon>
        <taxon>asterids</taxon>
        <taxon>campanulids</taxon>
        <taxon>Asterales</taxon>
        <taxon>Asteraceae</taxon>
        <taxon>Asteroideae</taxon>
        <taxon>Heliantheae alliance</taxon>
        <taxon>Heliantheae</taxon>
        <taxon>Helianthus</taxon>
    </lineage>
</organism>
<gene>
    <name evidence="1" type="ORF">HannXRQ_Chr09g0260191</name>
</gene>
<evidence type="ECO:0000313" key="1">
    <source>
        <dbReference type="EMBL" id="OTG15419.1"/>
    </source>
</evidence>
<dbReference type="EMBL" id="CM007898">
    <property type="protein sequence ID" value="OTG15419.1"/>
    <property type="molecule type" value="Genomic_DNA"/>
</dbReference>
<name>A0A251TXB1_HELAN</name>
<evidence type="ECO:0000313" key="2">
    <source>
        <dbReference type="Proteomes" id="UP000215914"/>
    </source>
</evidence>
<keyword evidence="2" id="KW-1185">Reference proteome</keyword>
<accession>A0A251TXB1</accession>
<dbReference type="InParanoid" id="A0A251TXB1"/>
<reference evidence="2" key="1">
    <citation type="journal article" date="2017" name="Nature">
        <title>The sunflower genome provides insights into oil metabolism, flowering and Asterid evolution.</title>
        <authorList>
            <person name="Badouin H."/>
            <person name="Gouzy J."/>
            <person name="Grassa C.J."/>
            <person name="Murat F."/>
            <person name="Staton S.E."/>
            <person name="Cottret L."/>
            <person name="Lelandais-Briere C."/>
            <person name="Owens G.L."/>
            <person name="Carrere S."/>
            <person name="Mayjonade B."/>
            <person name="Legrand L."/>
            <person name="Gill N."/>
            <person name="Kane N.C."/>
            <person name="Bowers J.E."/>
            <person name="Hubner S."/>
            <person name="Bellec A."/>
            <person name="Berard A."/>
            <person name="Berges H."/>
            <person name="Blanchet N."/>
            <person name="Boniface M.C."/>
            <person name="Brunel D."/>
            <person name="Catrice O."/>
            <person name="Chaidir N."/>
            <person name="Claudel C."/>
            <person name="Donnadieu C."/>
            <person name="Faraut T."/>
            <person name="Fievet G."/>
            <person name="Helmstetter N."/>
            <person name="King M."/>
            <person name="Knapp S.J."/>
            <person name="Lai Z."/>
            <person name="Le Paslier M.C."/>
            <person name="Lippi Y."/>
            <person name="Lorenzon L."/>
            <person name="Mandel J.R."/>
            <person name="Marage G."/>
            <person name="Marchand G."/>
            <person name="Marquand E."/>
            <person name="Bret-Mestries E."/>
            <person name="Morien E."/>
            <person name="Nambeesan S."/>
            <person name="Nguyen T."/>
            <person name="Pegot-Espagnet P."/>
            <person name="Pouilly N."/>
            <person name="Raftis F."/>
            <person name="Sallet E."/>
            <person name="Schiex T."/>
            <person name="Thomas J."/>
            <person name="Vandecasteele C."/>
            <person name="Vares D."/>
            <person name="Vear F."/>
            <person name="Vautrin S."/>
            <person name="Crespi M."/>
            <person name="Mangin B."/>
            <person name="Burke J.M."/>
            <person name="Salse J."/>
            <person name="Munos S."/>
            <person name="Vincourt P."/>
            <person name="Rieseberg L.H."/>
            <person name="Langlade N.B."/>
        </authorList>
    </citation>
    <scope>NUCLEOTIDE SEQUENCE [LARGE SCALE GENOMIC DNA]</scope>
    <source>
        <strain evidence="2">cv. SF193</strain>
    </source>
</reference>
<dbReference type="AlphaFoldDB" id="A0A251TXB1"/>
<proteinExistence type="predicted"/>
<protein>
    <submittedName>
        <fullName evidence="1">Uncharacterized protein</fullName>
    </submittedName>
</protein>
<sequence length="50" mass="5893">MLFCSYSFFSQRNPKTQMKSDLVDSNYFSFSTKSSSHFYQNHPGIIQRFG</sequence>
<dbReference type="Proteomes" id="UP000215914">
    <property type="component" value="Chromosome 9"/>
</dbReference>